<proteinExistence type="predicted"/>
<dbReference type="OrthoDB" id="3405688at2"/>
<keyword evidence="3" id="KW-1185">Reference proteome</keyword>
<dbReference type="AlphaFoldDB" id="A0A3D9ZEM8"/>
<dbReference type="RefSeq" id="WP_116067319.1">
    <property type="nucleotide sequence ID" value="NZ_BONB01000057.1"/>
</dbReference>
<protein>
    <submittedName>
        <fullName evidence="2">Uncharacterized protein</fullName>
    </submittedName>
</protein>
<feature type="transmembrane region" description="Helical" evidence="1">
    <location>
        <begin position="12"/>
        <end position="33"/>
    </location>
</feature>
<sequence length="68" mass="7177">MDVDESAPVSRLTVAAYALLGAFLVGWFLYGWLVQRQGFVASVGESVGTGFAALLFVSIVGGIRRARG</sequence>
<evidence type="ECO:0000256" key="1">
    <source>
        <dbReference type="SAM" id="Phobius"/>
    </source>
</evidence>
<dbReference type="Proteomes" id="UP000256913">
    <property type="component" value="Unassembled WGS sequence"/>
</dbReference>
<evidence type="ECO:0000313" key="2">
    <source>
        <dbReference type="EMBL" id="REF95687.1"/>
    </source>
</evidence>
<reference evidence="2 3" key="1">
    <citation type="submission" date="2018-08" db="EMBL/GenBank/DDBJ databases">
        <title>Sequencing the genomes of 1000 actinobacteria strains.</title>
        <authorList>
            <person name="Klenk H.-P."/>
        </authorList>
    </citation>
    <scope>NUCLEOTIDE SEQUENCE [LARGE SCALE GENOMIC DNA]</scope>
    <source>
        <strain evidence="2 3">DSM 44099</strain>
    </source>
</reference>
<keyword evidence="1" id="KW-0472">Membrane</keyword>
<name>A0A3D9ZEM8_9ACTN</name>
<accession>A0A3D9ZEM8</accession>
<dbReference type="EMBL" id="QUMQ01000001">
    <property type="protein sequence ID" value="REF95687.1"/>
    <property type="molecule type" value="Genomic_DNA"/>
</dbReference>
<organism evidence="2 3">
    <name type="scientific">Asanoa ferruginea</name>
    <dbReference type="NCBI Taxonomy" id="53367"/>
    <lineage>
        <taxon>Bacteria</taxon>
        <taxon>Bacillati</taxon>
        <taxon>Actinomycetota</taxon>
        <taxon>Actinomycetes</taxon>
        <taxon>Micromonosporales</taxon>
        <taxon>Micromonosporaceae</taxon>
        <taxon>Asanoa</taxon>
    </lineage>
</organism>
<comment type="caution">
    <text evidence="2">The sequence shown here is derived from an EMBL/GenBank/DDBJ whole genome shotgun (WGS) entry which is preliminary data.</text>
</comment>
<feature type="transmembrane region" description="Helical" evidence="1">
    <location>
        <begin position="39"/>
        <end position="63"/>
    </location>
</feature>
<keyword evidence="1" id="KW-1133">Transmembrane helix</keyword>
<gene>
    <name evidence="2" type="ORF">DFJ67_1646</name>
</gene>
<evidence type="ECO:0000313" key="3">
    <source>
        <dbReference type="Proteomes" id="UP000256913"/>
    </source>
</evidence>
<keyword evidence="1" id="KW-0812">Transmembrane</keyword>